<protein>
    <recommendedName>
        <fullName evidence="2">Galectin</fullName>
    </recommendedName>
</protein>
<accession>A0A1J1I2A9</accession>
<organism evidence="4 5">
    <name type="scientific">Clunio marinus</name>
    <dbReference type="NCBI Taxonomy" id="568069"/>
    <lineage>
        <taxon>Eukaryota</taxon>
        <taxon>Metazoa</taxon>
        <taxon>Ecdysozoa</taxon>
        <taxon>Arthropoda</taxon>
        <taxon>Hexapoda</taxon>
        <taxon>Insecta</taxon>
        <taxon>Pterygota</taxon>
        <taxon>Neoptera</taxon>
        <taxon>Endopterygota</taxon>
        <taxon>Diptera</taxon>
        <taxon>Nematocera</taxon>
        <taxon>Chironomoidea</taxon>
        <taxon>Chironomidae</taxon>
        <taxon>Clunio</taxon>
    </lineage>
</organism>
<dbReference type="SMART" id="SM00908">
    <property type="entry name" value="Gal-bind_lectin"/>
    <property type="match status" value="2"/>
</dbReference>
<dbReference type="AlphaFoldDB" id="A0A1J1I2A9"/>
<feature type="domain" description="Galectin" evidence="3">
    <location>
        <begin position="161"/>
        <end position="297"/>
    </location>
</feature>
<gene>
    <name evidence="4" type="ORF">CLUMA_CG006589</name>
</gene>
<dbReference type="CDD" id="cd00070">
    <property type="entry name" value="GLECT"/>
    <property type="match status" value="1"/>
</dbReference>
<sequence length="318" mass="36481">MLTSFAGNVHGPVEVGHIILVSGKTIDGAMNLVINLSNGKVGEVDIPFHFSVRFHSENIIRNTLMEQAWGDEEIEDNLMASPNPIMSGWDFKVYILTGDDRFHVSVNDQPFCTYSYRMPLDTIRAIQVLGDLQKIYQVDHRRAYPSPWPFVQQDIRKGQEISFDTPRQFFPGHLMVISAIPSGNPNGTMIFKMTEGSTKRQMLHISCRVHQRLTIVNMMTESHEWRHEEQHGFPYEIDQMFKMAIGFTETAYVVAVNGERLFTYDYRFSNSFLDTLMSFRVQTSNGMQVEVQGIDHMDMGMSDCEGFETFSHPDVQIF</sequence>
<dbReference type="InterPro" id="IPR001079">
    <property type="entry name" value="Galectin_CRD"/>
</dbReference>
<dbReference type="GO" id="GO:0030246">
    <property type="term" value="F:carbohydrate binding"/>
    <property type="evidence" value="ECO:0007669"/>
    <property type="project" value="UniProtKB-UniRule"/>
</dbReference>
<dbReference type="STRING" id="568069.A0A1J1I2A9"/>
<dbReference type="InterPro" id="IPR013320">
    <property type="entry name" value="ConA-like_dom_sf"/>
</dbReference>
<dbReference type="Pfam" id="PF00337">
    <property type="entry name" value="Gal-bind_lectin"/>
    <property type="match status" value="2"/>
</dbReference>
<keyword evidence="1 2" id="KW-0430">Lectin</keyword>
<dbReference type="SMART" id="SM00276">
    <property type="entry name" value="GLECT"/>
    <property type="match status" value="1"/>
</dbReference>
<feature type="domain" description="Galectin" evidence="3">
    <location>
        <begin position="5"/>
        <end position="141"/>
    </location>
</feature>
<evidence type="ECO:0000313" key="4">
    <source>
        <dbReference type="EMBL" id="CRK92982.1"/>
    </source>
</evidence>
<dbReference type="PANTHER" id="PTHR11346">
    <property type="entry name" value="GALECTIN"/>
    <property type="match status" value="1"/>
</dbReference>
<dbReference type="PANTHER" id="PTHR11346:SF189">
    <property type="entry name" value="GALECTIN"/>
    <property type="match status" value="1"/>
</dbReference>
<reference evidence="4" key="1">
    <citation type="submission" date="2015-04" db="EMBL/GenBank/DDBJ databases">
        <authorList>
            <person name="Syromyatnikov M.Y."/>
            <person name="Popov V.N."/>
        </authorList>
    </citation>
    <scope>NUCLEOTIDE SEQUENCE [LARGE SCALE GENOMIC DNA]</scope>
</reference>
<evidence type="ECO:0000256" key="1">
    <source>
        <dbReference type="ARBA" id="ARBA00022734"/>
    </source>
</evidence>
<dbReference type="InterPro" id="IPR044156">
    <property type="entry name" value="Galectin-like"/>
</dbReference>
<dbReference type="EMBL" id="CVRI01000036">
    <property type="protein sequence ID" value="CRK92982.1"/>
    <property type="molecule type" value="Genomic_DNA"/>
</dbReference>
<dbReference type="Gene3D" id="2.60.120.200">
    <property type="match status" value="2"/>
</dbReference>
<dbReference type="Proteomes" id="UP000183832">
    <property type="component" value="Unassembled WGS sequence"/>
</dbReference>
<keyword evidence="5" id="KW-1185">Reference proteome</keyword>
<dbReference type="SUPFAM" id="SSF49899">
    <property type="entry name" value="Concanavalin A-like lectins/glucanases"/>
    <property type="match status" value="2"/>
</dbReference>
<dbReference type="PROSITE" id="PS51304">
    <property type="entry name" value="GALECTIN"/>
    <property type="match status" value="2"/>
</dbReference>
<evidence type="ECO:0000259" key="3">
    <source>
        <dbReference type="PROSITE" id="PS51304"/>
    </source>
</evidence>
<proteinExistence type="predicted"/>
<name>A0A1J1I2A9_9DIPT</name>
<evidence type="ECO:0000256" key="2">
    <source>
        <dbReference type="RuleBase" id="RU102079"/>
    </source>
</evidence>
<evidence type="ECO:0000313" key="5">
    <source>
        <dbReference type="Proteomes" id="UP000183832"/>
    </source>
</evidence>
<dbReference type="OrthoDB" id="6251307at2759"/>